<proteinExistence type="predicted"/>
<dbReference type="Gene3D" id="3.40.50.2000">
    <property type="entry name" value="Glycogen Phosphorylase B"/>
    <property type="match status" value="1"/>
</dbReference>
<organism evidence="1 2">
    <name type="scientific">Arthrobacter wenxiniae</name>
    <dbReference type="NCBI Taxonomy" id="2713570"/>
    <lineage>
        <taxon>Bacteria</taxon>
        <taxon>Bacillati</taxon>
        <taxon>Actinomycetota</taxon>
        <taxon>Actinomycetes</taxon>
        <taxon>Micrococcales</taxon>
        <taxon>Micrococcaceae</taxon>
        <taxon>Arthrobacter</taxon>
    </lineage>
</organism>
<dbReference type="GO" id="GO:0016740">
    <property type="term" value="F:transferase activity"/>
    <property type="evidence" value="ECO:0007669"/>
    <property type="project" value="UniProtKB-KW"/>
</dbReference>
<evidence type="ECO:0000313" key="1">
    <source>
        <dbReference type="EMBL" id="NVM94404.1"/>
    </source>
</evidence>
<reference evidence="1 2" key="1">
    <citation type="submission" date="2020-02" db="EMBL/GenBank/DDBJ databases">
        <title>Genome sequence of strain AETb3-4.</title>
        <authorList>
            <person name="Gao J."/>
            <person name="Zhang X."/>
        </authorList>
    </citation>
    <scope>NUCLEOTIDE SEQUENCE [LARGE SCALE GENOMIC DNA]</scope>
    <source>
        <strain evidence="1 2">AETb3-4</strain>
    </source>
</reference>
<dbReference type="AlphaFoldDB" id="A0A7Y7LYV0"/>
<comment type="caution">
    <text evidence="1">The sequence shown here is derived from an EMBL/GenBank/DDBJ whole genome shotgun (WGS) entry which is preliminary data.</text>
</comment>
<keyword evidence="1" id="KW-0808">Transferase</keyword>
<dbReference type="RefSeq" id="WP_176634128.1">
    <property type="nucleotide sequence ID" value="NZ_JAAMFM010000005.1"/>
</dbReference>
<name>A0A7Y7LYV0_9MICC</name>
<dbReference type="SUPFAM" id="SSF53756">
    <property type="entry name" value="UDP-Glycosyltransferase/glycogen phosphorylase"/>
    <property type="match status" value="1"/>
</dbReference>
<keyword evidence="2" id="KW-1185">Reference proteome</keyword>
<evidence type="ECO:0000313" key="2">
    <source>
        <dbReference type="Proteomes" id="UP000543556"/>
    </source>
</evidence>
<accession>A0A7Y7LYV0</accession>
<dbReference type="EMBL" id="JAAMFM010000005">
    <property type="protein sequence ID" value="NVM94404.1"/>
    <property type="molecule type" value="Genomic_DNA"/>
</dbReference>
<protein>
    <submittedName>
        <fullName evidence="1">Glycosyltransferase family 1 protein</fullName>
    </submittedName>
</protein>
<sequence length="376" mass="40338">MNAATVMVMIAGSRWTNTRGTDHRLAEALAQQVHVLWVDPPVPYGMSKNAPQKRMPCGHSLDSVGPGLMRLQFTAPPGFTRRVVRTVVPHLRAKAIAAAIRSLGVSTTATLVLSPRDEFPSLGGGIRALHVTDDWPAGAGMMGLSLRVVQGTLVRNISRADVVSAVSPPLASAVTGLGARNVSVLPNGCAAIPVGEGAGREPRKVAGIIGQLNERLDFDLLDELVDSGIAIEVVGPMTARAHEARARLNRFLAAKNVTWLGELAERDLWPRMREMSVGLTPYADNVFNHASFPVKTLDYLAVGLPVVSTDLPATRWLDTSLIMTAQSNTDFVAKVRTALEGGHKAEDHTARQIFAAGHSWDARATQLLSLIEEAQR</sequence>
<dbReference type="Proteomes" id="UP000543556">
    <property type="component" value="Unassembled WGS sequence"/>
</dbReference>
<gene>
    <name evidence="1" type="ORF">G6034_05675</name>
</gene>
<dbReference type="Pfam" id="PF13692">
    <property type="entry name" value="Glyco_trans_1_4"/>
    <property type="match status" value="1"/>
</dbReference>